<reference evidence="2 3" key="1">
    <citation type="submission" date="2024-07" db="EMBL/GenBank/DDBJ databases">
        <title>Uliginosibacterium flavum JJ3220;KACC:17644.</title>
        <authorList>
            <person name="Kim M.K."/>
        </authorList>
    </citation>
    <scope>NUCLEOTIDE SEQUENCE [LARGE SCALE GENOMIC DNA]</scope>
    <source>
        <strain evidence="2 3">KACC:17644</strain>
    </source>
</reference>
<keyword evidence="3" id="KW-1185">Reference proteome</keyword>
<protein>
    <recommendedName>
        <fullName evidence="1">Predicted 3'-5' exonuclease PolB-like domain-containing protein</fullName>
    </recommendedName>
</protein>
<proteinExistence type="predicted"/>
<sequence>MVKPTLTFSLVTVPDVVGLRRLHGLPTDLSDEEVAEYAYQRRRANGAGDSLPPHQQRVVHIAALLRTGDQLRYVSLAGDEADILQAFNALLAEAEQLVEWSRPFGLEVLSAAPILNCRALLWQLAAVPELPMIDLAACLAAPLAPAMLPLHEMATLARLPLRQEMSLDEIWQTFMGGDRERIDVLNTARLLSLHLLWLRYGLLKGQLDSAACLQEFALLRQTLQNSPLAHLQAYLADWSAASD</sequence>
<dbReference type="RefSeq" id="WP_354602001.1">
    <property type="nucleotide sequence ID" value="NZ_JBEWZI010000018.1"/>
</dbReference>
<dbReference type="EMBL" id="JBEWZI010000018">
    <property type="protein sequence ID" value="MET7015543.1"/>
    <property type="molecule type" value="Genomic_DNA"/>
</dbReference>
<name>A0ABV2TPT7_9RHOO</name>
<comment type="caution">
    <text evidence="2">The sequence shown here is derived from an EMBL/GenBank/DDBJ whole genome shotgun (WGS) entry which is preliminary data.</text>
</comment>
<dbReference type="Pfam" id="PF10108">
    <property type="entry name" value="DNA_pol_B_exo2"/>
    <property type="match status" value="1"/>
</dbReference>
<organism evidence="2 3">
    <name type="scientific">Uliginosibacterium flavum</name>
    <dbReference type="NCBI Taxonomy" id="1396831"/>
    <lineage>
        <taxon>Bacteria</taxon>
        <taxon>Pseudomonadati</taxon>
        <taxon>Pseudomonadota</taxon>
        <taxon>Betaproteobacteria</taxon>
        <taxon>Rhodocyclales</taxon>
        <taxon>Zoogloeaceae</taxon>
        <taxon>Uliginosibacterium</taxon>
    </lineage>
</organism>
<feature type="domain" description="Predicted 3'-5' exonuclease PolB-like" evidence="1">
    <location>
        <begin position="51"/>
        <end position="238"/>
    </location>
</feature>
<accession>A0ABV2TPT7</accession>
<dbReference type="Proteomes" id="UP001549691">
    <property type="component" value="Unassembled WGS sequence"/>
</dbReference>
<gene>
    <name evidence="2" type="ORF">ABXR19_15245</name>
</gene>
<dbReference type="InterPro" id="IPR019288">
    <property type="entry name" value="3'-5'_exonuclease_PolB-like"/>
</dbReference>
<evidence type="ECO:0000313" key="3">
    <source>
        <dbReference type="Proteomes" id="UP001549691"/>
    </source>
</evidence>
<evidence type="ECO:0000259" key="1">
    <source>
        <dbReference type="Pfam" id="PF10108"/>
    </source>
</evidence>
<evidence type="ECO:0000313" key="2">
    <source>
        <dbReference type="EMBL" id="MET7015543.1"/>
    </source>
</evidence>